<dbReference type="Proteomes" id="UP000322997">
    <property type="component" value="Unassembled WGS sequence"/>
</dbReference>
<gene>
    <name evidence="2" type="ORF">FZC83_02230</name>
</gene>
<proteinExistence type="predicted"/>
<reference evidence="2 3" key="1">
    <citation type="submission" date="2019-08" db="EMBL/GenBank/DDBJ databases">
        <title>Bacillus genomes from the desert of Cuatro Cienegas, Coahuila.</title>
        <authorList>
            <person name="Olmedo-Alvarez G."/>
        </authorList>
    </citation>
    <scope>NUCLEOTIDE SEQUENCE [LARGE SCALE GENOMIC DNA]</scope>
    <source>
        <strain evidence="2 3">CH108_3D</strain>
    </source>
</reference>
<evidence type="ECO:0000313" key="2">
    <source>
        <dbReference type="EMBL" id="TYS56414.1"/>
    </source>
</evidence>
<sequence>MKKLTLITISILTIIILSVSLINKPSTQPKQSASSDQPTQVTQSSDTFAVTSVSNNEYYAELPDKSGVFFTQDDLNNLNQSDMQLTEGDSITVSFEDDETITDIQKLN</sequence>
<dbReference type="EMBL" id="VTEQ01000001">
    <property type="protein sequence ID" value="TYS56414.1"/>
    <property type="molecule type" value="Genomic_DNA"/>
</dbReference>
<comment type="caution">
    <text evidence="2">The sequence shown here is derived from an EMBL/GenBank/DDBJ whole genome shotgun (WGS) entry which is preliminary data.</text>
</comment>
<dbReference type="AlphaFoldDB" id="A0A5D4S2T1"/>
<evidence type="ECO:0000313" key="3">
    <source>
        <dbReference type="Proteomes" id="UP000322997"/>
    </source>
</evidence>
<accession>A0A5D4S2T1</accession>
<feature type="region of interest" description="Disordered" evidence="1">
    <location>
        <begin position="25"/>
        <end position="46"/>
    </location>
</feature>
<organism evidence="2 3">
    <name type="scientific">Rossellomorea marisflavi</name>
    <dbReference type="NCBI Taxonomy" id="189381"/>
    <lineage>
        <taxon>Bacteria</taxon>
        <taxon>Bacillati</taxon>
        <taxon>Bacillota</taxon>
        <taxon>Bacilli</taxon>
        <taxon>Bacillales</taxon>
        <taxon>Bacillaceae</taxon>
        <taxon>Rossellomorea</taxon>
    </lineage>
</organism>
<name>A0A5D4S2T1_9BACI</name>
<protein>
    <submittedName>
        <fullName evidence="2">Uncharacterized protein</fullName>
    </submittedName>
</protein>
<dbReference type="RefSeq" id="WP_148984448.1">
    <property type="nucleotide sequence ID" value="NZ_JBNILK010000001.1"/>
</dbReference>
<evidence type="ECO:0000256" key="1">
    <source>
        <dbReference type="SAM" id="MobiDB-lite"/>
    </source>
</evidence>